<dbReference type="OrthoDB" id="7284604at2"/>
<organism evidence="1 2">
    <name type="scientific">Acinetobacter tianfuensis</name>
    <dbReference type="NCBI Taxonomy" id="2419603"/>
    <lineage>
        <taxon>Bacteria</taxon>
        <taxon>Pseudomonadati</taxon>
        <taxon>Pseudomonadota</taxon>
        <taxon>Gammaproteobacteria</taxon>
        <taxon>Moraxellales</taxon>
        <taxon>Moraxellaceae</taxon>
        <taxon>Acinetobacter</taxon>
    </lineage>
</organism>
<comment type="caution">
    <text evidence="1">The sequence shown here is derived from an EMBL/GenBank/DDBJ whole genome shotgun (WGS) entry which is preliminary data.</text>
</comment>
<reference evidence="1 2" key="1">
    <citation type="submission" date="2018-09" db="EMBL/GenBank/DDBJ databases">
        <title>The draft genome of Acinetobacter spp. strains.</title>
        <authorList>
            <person name="Qin J."/>
            <person name="Feng Y."/>
            <person name="Zong Z."/>
        </authorList>
    </citation>
    <scope>NUCLEOTIDE SEQUENCE [LARGE SCALE GENOMIC DNA]</scope>
    <source>
        <strain evidence="1 2">WCHAc060012</strain>
    </source>
</reference>
<proteinExistence type="predicted"/>
<sequence>MILDRQLQLEMLQKMSTTYPEFYNFREEYKFGTDDYNKVVSNLYYLMQHDLIESRSIMDSKSMSGLKKPQINLPTINQNGLDFLADDGGLSAILSVITIKFETQTLKAILATKINQSDLPHENKKSMIDALEDLPAESIKHLTTKLLDECVDNLPAAILLIGTWLGSF</sequence>
<gene>
    <name evidence="1" type="ORF">D7V32_04260</name>
</gene>
<dbReference type="RefSeq" id="WP_120401676.1">
    <property type="nucleotide sequence ID" value="NZ_RAXV01000006.1"/>
</dbReference>
<evidence type="ECO:0000313" key="2">
    <source>
        <dbReference type="Proteomes" id="UP000282388"/>
    </source>
</evidence>
<keyword evidence="2" id="KW-1185">Reference proteome</keyword>
<evidence type="ECO:0000313" key="1">
    <source>
        <dbReference type="EMBL" id="RKG33016.1"/>
    </source>
</evidence>
<dbReference type="Proteomes" id="UP000282388">
    <property type="component" value="Unassembled WGS sequence"/>
</dbReference>
<dbReference type="EMBL" id="RAXV01000006">
    <property type="protein sequence ID" value="RKG33016.1"/>
    <property type="molecule type" value="Genomic_DNA"/>
</dbReference>
<protein>
    <submittedName>
        <fullName evidence="1">Uncharacterized protein</fullName>
    </submittedName>
</protein>
<name>A0A3A8EHP5_9GAMM</name>
<accession>A0A3A8EHP5</accession>
<dbReference type="AlphaFoldDB" id="A0A3A8EHP5"/>